<protein>
    <submittedName>
        <fullName evidence="2">Uncharacterized protein</fullName>
    </submittedName>
</protein>
<evidence type="ECO:0000313" key="3">
    <source>
        <dbReference type="Proteomes" id="UP001066276"/>
    </source>
</evidence>
<comment type="caution">
    <text evidence="2">The sequence shown here is derived from an EMBL/GenBank/DDBJ whole genome shotgun (WGS) entry which is preliminary data.</text>
</comment>
<dbReference type="EMBL" id="JANPWB010000012">
    <property type="protein sequence ID" value="KAJ1119958.1"/>
    <property type="molecule type" value="Genomic_DNA"/>
</dbReference>
<organism evidence="2 3">
    <name type="scientific">Pleurodeles waltl</name>
    <name type="common">Iberian ribbed newt</name>
    <dbReference type="NCBI Taxonomy" id="8319"/>
    <lineage>
        <taxon>Eukaryota</taxon>
        <taxon>Metazoa</taxon>
        <taxon>Chordata</taxon>
        <taxon>Craniata</taxon>
        <taxon>Vertebrata</taxon>
        <taxon>Euteleostomi</taxon>
        <taxon>Amphibia</taxon>
        <taxon>Batrachia</taxon>
        <taxon>Caudata</taxon>
        <taxon>Salamandroidea</taxon>
        <taxon>Salamandridae</taxon>
        <taxon>Pleurodelinae</taxon>
        <taxon>Pleurodeles</taxon>
    </lineage>
</organism>
<dbReference type="Proteomes" id="UP001066276">
    <property type="component" value="Chromosome 8"/>
</dbReference>
<feature type="region of interest" description="Disordered" evidence="1">
    <location>
        <begin position="38"/>
        <end position="57"/>
    </location>
</feature>
<reference evidence="2" key="1">
    <citation type="journal article" date="2022" name="bioRxiv">
        <title>Sequencing and chromosome-scale assembly of the giantPleurodeles waltlgenome.</title>
        <authorList>
            <person name="Brown T."/>
            <person name="Elewa A."/>
            <person name="Iarovenko S."/>
            <person name="Subramanian E."/>
            <person name="Araus A.J."/>
            <person name="Petzold A."/>
            <person name="Susuki M."/>
            <person name="Suzuki K.-i.T."/>
            <person name="Hayashi T."/>
            <person name="Toyoda A."/>
            <person name="Oliveira C."/>
            <person name="Osipova E."/>
            <person name="Leigh N.D."/>
            <person name="Simon A."/>
            <person name="Yun M.H."/>
        </authorList>
    </citation>
    <scope>NUCLEOTIDE SEQUENCE</scope>
    <source>
        <strain evidence="2">20211129_DDA</strain>
        <tissue evidence="2">Liver</tissue>
    </source>
</reference>
<evidence type="ECO:0000313" key="2">
    <source>
        <dbReference type="EMBL" id="KAJ1119958.1"/>
    </source>
</evidence>
<gene>
    <name evidence="2" type="ORF">NDU88_008141</name>
</gene>
<dbReference type="AlphaFoldDB" id="A0AAV7NZY2"/>
<name>A0AAV7NZY2_PLEWA</name>
<evidence type="ECO:0000256" key="1">
    <source>
        <dbReference type="SAM" id="MobiDB-lite"/>
    </source>
</evidence>
<keyword evidence="3" id="KW-1185">Reference proteome</keyword>
<accession>A0AAV7NZY2</accession>
<proteinExistence type="predicted"/>
<sequence>MEALEGFLCMTPVNGCLGAPGFSSRAARTQLAVDWIPTMGRDPKRSPLPGRKCNVELSRSPDDPVMDMLLGQRLL</sequence>